<dbReference type="PIRSF" id="PIRSF018266">
    <property type="entry name" value="FecR"/>
    <property type="match status" value="1"/>
</dbReference>
<dbReference type="Gene3D" id="3.55.50.30">
    <property type="match status" value="1"/>
</dbReference>
<evidence type="ECO:0000259" key="2">
    <source>
        <dbReference type="Pfam" id="PF04773"/>
    </source>
</evidence>
<organism evidence="4 5">
    <name type="scientific">Bacteroides acidifaciens</name>
    <dbReference type="NCBI Taxonomy" id="85831"/>
    <lineage>
        <taxon>Bacteria</taxon>
        <taxon>Pseudomonadati</taxon>
        <taxon>Bacteroidota</taxon>
        <taxon>Bacteroidia</taxon>
        <taxon>Bacteroidales</taxon>
        <taxon>Bacteroidaceae</taxon>
        <taxon>Bacteroides</taxon>
    </lineage>
</organism>
<reference evidence="4 5" key="1">
    <citation type="submission" date="2018-09" db="EMBL/GenBank/DDBJ databases">
        <title>Murine metabolic-syndrome-specific gut microbial biobank.</title>
        <authorList>
            <person name="Liu C."/>
        </authorList>
    </citation>
    <scope>NUCLEOTIDE SEQUENCE [LARGE SCALE GENOMIC DNA]</scope>
    <source>
        <strain evidence="4 5">0.1X-D8-26</strain>
    </source>
</reference>
<dbReference type="Pfam" id="PF04773">
    <property type="entry name" value="FecR"/>
    <property type="match status" value="1"/>
</dbReference>
<dbReference type="InterPro" id="IPR032508">
    <property type="entry name" value="FecR_C"/>
</dbReference>
<dbReference type="PANTHER" id="PTHR30273">
    <property type="entry name" value="PERIPLASMIC SIGNAL SENSOR AND SIGMA FACTOR ACTIVATOR FECR-RELATED"/>
    <property type="match status" value="1"/>
</dbReference>
<feature type="domain" description="FecR protein" evidence="2">
    <location>
        <begin position="126"/>
        <end position="215"/>
    </location>
</feature>
<keyword evidence="1" id="KW-1133">Transmembrane helix</keyword>
<dbReference type="Gene3D" id="2.60.120.1440">
    <property type="match status" value="1"/>
</dbReference>
<evidence type="ECO:0000313" key="4">
    <source>
        <dbReference type="EMBL" id="RLT79854.1"/>
    </source>
</evidence>
<dbReference type="InterPro" id="IPR012373">
    <property type="entry name" value="Ferrdict_sens_TM"/>
</dbReference>
<evidence type="ECO:0000256" key="1">
    <source>
        <dbReference type="SAM" id="Phobius"/>
    </source>
</evidence>
<proteinExistence type="predicted"/>
<dbReference type="STRING" id="1235814.GCA_000613385_02797"/>
<dbReference type="EMBL" id="RAZM01000033">
    <property type="protein sequence ID" value="RLT79854.1"/>
    <property type="molecule type" value="Genomic_DNA"/>
</dbReference>
<keyword evidence="1" id="KW-0472">Membrane</keyword>
<protein>
    <submittedName>
        <fullName evidence="4">DUF4974 domain-containing protein</fullName>
    </submittedName>
</protein>
<feature type="transmembrane region" description="Helical" evidence="1">
    <location>
        <begin position="89"/>
        <end position="114"/>
    </location>
</feature>
<dbReference type="Pfam" id="PF16344">
    <property type="entry name" value="FecR_C"/>
    <property type="match status" value="1"/>
</dbReference>
<evidence type="ECO:0000313" key="5">
    <source>
        <dbReference type="Proteomes" id="UP000267159"/>
    </source>
</evidence>
<keyword evidence="1" id="KW-0812">Transmembrane</keyword>
<dbReference type="Proteomes" id="UP000267159">
    <property type="component" value="Unassembled WGS sequence"/>
</dbReference>
<name>A0A3L7Z4B6_9BACE</name>
<dbReference type="AlphaFoldDB" id="A0A3L7Z4B6"/>
<evidence type="ECO:0000259" key="3">
    <source>
        <dbReference type="Pfam" id="PF16344"/>
    </source>
</evidence>
<accession>A0A3L7Z4B6</accession>
<dbReference type="GO" id="GO:0016989">
    <property type="term" value="F:sigma factor antagonist activity"/>
    <property type="evidence" value="ECO:0007669"/>
    <property type="project" value="TreeGrafter"/>
</dbReference>
<feature type="domain" description="Protein FecR C-terminal" evidence="3">
    <location>
        <begin position="258"/>
        <end position="326"/>
    </location>
</feature>
<dbReference type="InterPro" id="IPR006860">
    <property type="entry name" value="FecR"/>
</dbReference>
<dbReference type="PANTHER" id="PTHR30273:SF2">
    <property type="entry name" value="PROTEIN FECR"/>
    <property type="match status" value="1"/>
</dbReference>
<dbReference type="FunFam" id="2.60.120.1440:FF:000001">
    <property type="entry name" value="Putative anti-sigma factor"/>
    <property type="match status" value="1"/>
</dbReference>
<sequence length="327" mass="37735">MKQEENIRALAIQYFEGRISRADERTLFESLEQAEDGYGRFRQWEKEWMNNRVSDSQTNAEWEALKHKIYTQEAIVPLLKKPKLNIWKIARIAAVVALIVGTTLGIRQAVYLFAPKTFFICEAPLGDKSKVQLSDGTIVWLNSGSVLRYSNHFNTADRVVELEGEGYFEVTRQNGKKFMVKTQEYDVVVKGTKFNVSAYPDDSYITTTLQEGVVELNYKEEQIQMSPGESISLDLQTGQLKGKKVNAWQAMAWAEDRIEYDDITLGEMVKKLSRQYDVRIQLGSEKLGDMKFRVSLRNKETIVDVMDALKEIIPIKVEYKEKDIYIR</sequence>
<gene>
    <name evidence="4" type="ORF">D7Y07_11320</name>
</gene>
<dbReference type="RefSeq" id="WP_121765314.1">
    <property type="nucleotide sequence ID" value="NZ_CAMRUR010000176.1"/>
</dbReference>
<comment type="caution">
    <text evidence="4">The sequence shown here is derived from an EMBL/GenBank/DDBJ whole genome shotgun (WGS) entry which is preliminary data.</text>
</comment>